<dbReference type="CDD" id="cd03499">
    <property type="entry name" value="SQR_TypeC_SdhC"/>
    <property type="match status" value="1"/>
</dbReference>
<evidence type="ECO:0000256" key="6">
    <source>
        <dbReference type="ARBA" id="ARBA00022617"/>
    </source>
</evidence>
<dbReference type="RefSeq" id="WP_066690700.1">
    <property type="nucleotide sequence ID" value="NZ_LQQO01000021.1"/>
</dbReference>
<dbReference type="PANTHER" id="PTHR10978">
    <property type="entry name" value="SUCCINATE DEHYDROGENASE CYTOCHROME B560 SUBUNIT"/>
    <property type="match status" value="1"/>
</dbReference>
<name>A0ABR5YDM3_9SPHN</name>
<evidence type="ECO:0000313" key="15">
    <source>
        <dbReference type="Proteomes" id="UP000076609"/>
    </source>
</evidence>
<keyword evidence="15" id="KW-1185">Reference proteome</keyword>
<dbReference type="SUPFAM" id="SSF81343">
    <property type="entry name" value="Fumarate reductase respiratory complex transmembrane subunits"/>
    <property type="match status" value="1"/>
</dbReference>
<evidence type="ECO:0000256" key="1">
    <source>
        <dbReference type="ARBA" id="ARBA00001971"/>
    </source>
</evidence>
<evidence type="ECO:0000256" key="5">
    <source>
        <dbReference type="ARBA" id="ARBA00020076"/>
    </source>
</evidence>
<keyword evidence="10" id="KW-0408">Iron</keyword>
<dbReference type="PROSITE" id="PS01001">
    <property type="entry name" value="SDH_CYT_2"/>
    <property type="match status" value="1"/>
</dbReference>
<dbReference type="PIRSF" id="PIRSF000178">
    <property type="entry name" value="SDH_cyt_b560"/>
    <property type="match status" value="1"/>
</dbReference>
<feature type="transmembrane region" description="Helical" evidence="13">
    <location>
        <begin position="31"/>
        <end position="53"/>
    </location>
</feature>
<protein>
    <recommendedName>
        <fullName evidence="5">Succinate dehydrogenase cytochrome b556 subunit</fullName>
    </recommendedName>
</protein>
<evidence type="ECO:0000256" key="4">
    <source>
        <dbReference type="ARBA" id="ARBA00007244"/>
    </source>
</evidence>
<evidence type="ECO:0000256" key="7">
    <source>
        <dbReference type="ARBA" id="ARBA00022692"/>
    </source>
</evidence>
<evidence type="ECO:0000256" key="13">
    <source>
        <dbReference type="SAM" id="Phobius"/>
    </source>
</evidence>
<evidence type="ECO:0000256" key="8">
    <source>
        <dbReference type="ARBA" id="ARBA00022723"/>
    </source>
</evidence>
<evidence type="ECO:0000256" key="11">
    <source>
        <dbReference type="ARBA" id="ARBA00023136"/>
    </source>
</evidence>
<comment type="function">
    <text evidence="2">Membrane-anchoring subunit of succinate dehydrogenase (SDH).</text>
</comment>
<evidence type="ECO:0000256" key="2">
    <source>
        <dbReference type="ARBA" id="ARBA00004050"/>
    </source>
</evidence>
<keyword evidence="11 13" id="KW-0472">Membrane</keyword>
<evidence type="ECO:0000256" key="9">
    <source>
        <dbReference type="ARBA" id="ARBA00022989"/>
    </source>
</evidence>
<comment type="cofactor">
    <cofactor evidence="1">
        <name>heme</name>
        <dbReference type="ChEBI" id="CHEBI:30413"/>
    </cofactor>
</comment>
<comment type="caution">
    <text evidence="14">The sequence shown here is derived from an EMBL/GenBank/DDBJ whole genome shotgun (WGS) entry which is preliminary data.</text>
</comment>
<comment type="similarity">
    <text evidence="4">Belongs to the cytochrome b560 family.</text>
</comment>
<organism evidence="14 15">
    <name type="scientific">Sphingomonas hankookensis</name>
    <dbReference type="NCBI Taxonomy" id="563996"/>
    <lineage>
        <taxon>Bacteria</taxon>
        <taxon>Pseudomonadati</taxon>
        <taxon>Pseudomonadota</taxon>
        <taxon>Alphaproteobacteria</taxon>
        <taxon>Sphingomonadales</taxon>
        <taxon>Sphingomonadaceae</taxon>
        <taxon>Sphingomonas</taxon>
    </lineage>
</organism>
<evidence type="ECO:0000256" key="12">
    <source>
        <dbReference type="ARBA" id="ARBA00025912"/>
    </source>
</evidence>
<dbReference type="InterPro" id="IPR014314">
    <property type="entry name" value="Succ_DH_cytb556"/>
</dbReference>
<feature type="transmembrane region" description="Helical" evidence="13">
    <location>
        <begin position="116"/>
        <end position="136"/>
    </location>
</feature>
<evidence type="ECO:0000256" key="10">
    <source>
        <dbReference type="ARBA" id="ARBA00023004"/>
    </source>
</evidence>
<comment type="subunit">
    <text evidence="12">Part of an enzyme complex containing four subunits: a flavoprotein, an iron-sulfur protein, plus two membrane-anchoring proteins, SdhC and SdhD. The complex can form homotrimers.</text>
</comment>
<evidence type="ECO:0000313" key="14">
    <source>
        <dbReference type="EMBL" id="KZE13461.1"/>
    </source>
</evidence>
<sequence length="139" mass="15200">MSDLAMVRPKNRPVSPHLQVWRWGPNMLVSILHRATGVAMGTVGLALFVWWLAALSGGEDSYARFLSWFTGPFAPIGYLVGIGLSFALFQHIGNGVRHFFMDIGANFELKGNRQSAVATIVFAACATAALWAWLLVGKH</sequence>
<keyword evidence="7 13" id="KW-0812">Transmembrane</keyword>
<dbReference type="InterPro" id="IPR034804">
    <property type="entry name" value="SQR/QFR_C/D"/>
</dbReference>
<dbReference type="EMBL" id="LQQO01000021">
    <property type="protein sequence ID" value="KZE13461.1"/>
    <property type="molecule type" value="Genomic_DNA"/>
</dbReference>
<accession>A0ABR5YDM3</accession>
<comment type="subcellular location">
    <subcellularLocation>
        <location evidence="3">Membrane</location>
        <topology evidence="3">Multi-pass membrane protein</topology>
    </subcellularLocation>
</comment>
<dbReference type="PROSITE" id="PS01000">
    <property type="entry name" value="SDH_CYT_1"/>
    <property type="match status" value="1"/>
</dbReference>
<dbReference type="PANTHER" id="PTHR10978:SF5">
    <property type="entry name" value="SUCCINATE DEHYDROGENASE CYTOCHROME B560 SUBUNIT, MITOCHONDRIAL"/>
    <property type="match status" value="1"/>
</dbReference>
<dbReference type="InterPro" id="IPR018495">
    <property type="entry name" value="Succ_DH_cyt_bsu_CS"/>
</dbReference>
<keyword evidence="6" id="KW-0349">Heme</keyword>
<dbReference type="NCBIfam" id="TIGR02970">
    <property type="entry name" value="succ_dehyd_cytB"/>
    <property type="match status" value="1"/>
</dbReference>
<dbReference type="Proteomes" id="UP000076609">
    <property type="component" value="Unassembled WGS sequence"/>
</dbReference>
<dbReference type="InterPro" id="IPR000701">
    <property type="entry name" value="SuccDH_FuR_B_TM-su"/>
</dbReference>
<proteinExistence type="inferred from homology"/>
<evidence type="ECO:0000256" key="3">
    <source>
        <dbReference type="ARBA" id="ARBA00004141"/>
    </source>
</evidence>
<feature type="transmembrane region" description="Helical" evidence="13">
    <location>
        <begin position="65"/>
        <end position="89"/>
    </location>
</feature>
<keyword evidence="8" id="KW-0479">Metal-binding</keyword>
<dbReference type="Pfam" id="PF01127">
    <property type="entry name" value="Sdh_cyt"/>
    <property type="match status" value="1"/>
</dbReference>
<reference evidence="15" key="1">
    <citation type="submission" date="2016-01" db="EMBL/GenBank/DDBJ databases">
        <title>Draft genome of Chromobacterium sp. F49.</title>
        <authorList>
            <person name="Hong K.W."/>
        </authorList>
    </citation>
    <scope>NUCLEOTIDE SEQUENCE [LARGE SCALE GENOMIC DNA]</scope>
    <source>
        <strain evidence="15">CN3</strain>
    </source>
</reference>
<gene>
    <name evidence="14" type="ORF">AVT10_15705</name>
</gene>
<keyword evidence="9 13" id="KW-1133">Transmembrane helix</keyword>
<dbReference type="Gene3D" id="1.20.1300.10">
    <property type="entry name" value="Fumarate reductase/succinate dehydrogenase, transmembrane subunit"/>
    <property type="match status" value="1"/>
</dbReference>